<sequence>MANSEKLTSNNFKKVRKKVIDGWHEIGSGNSFWECVLECGHYGLSYKGIPKKMICEKCTNKAREKINDKE</sequence>
<protein>
    <submittedName>
        <fullName evidence="1">Uncharacterized protein</fullName>
    </submittedName>
</protein>
<dbReference type="EMBL" id="MT141463">
    <property type="protein sequence ID" value="QJA62174.1"/>
    <property type="molecule type" value="Genomic_DNA"/>
</dbReference>
<evidence type="ECO:0000313" key="2">
    <source>
        <dbReference type="EMBL" id="QJA72814.1"/>
    </source>
</evidence>
<accession>A0A6M3IXW7</accession>
<name>A0A6M3IXW7_9ZZZZ</name>
<evidence type="ECO:0000313" key="1">
    <source>
        <dbReference type="EMBL" id="QJA62174.1"/>
    </source>
</evidence>
<reference evidence="1" key="1">
    <citation type="submission" date="2020-03" db="EMBL/GenBank/DDBJ databases">
        <title>The deep terrestrial virosphere.</title>
        <authorList>
            <person name="Holmfeldt K."/>
            <person name="Nilsson E."/>
            <person name="Simone D."/>
            <person name="Lopez-Fernandez M."/>
            <person name="Wu X."/>
            <person name="de Brujin I."/>
            <person name="Lundin D."/>
            <person name="Andersson A."/>
            <person name="Bertilsson S."/>
            <person name="Dopson M."/>
        </authorList>
    </citation>
    <scope>NUCLEOTIDE SEQUENCE</scope>
    <source>
        <strain evidence="2">MM415A02602</strain>
        <strain evidence="1">MM415B00820</strain>
    </source>
</reference>
<dbReference type="AlphaFoldDB" id="A0A6M3IXW7"/>
<organism evidence="1">
    <name type="scientific">viral metagenome</name>
    <dbReference type="NCBI Taxonomy" id="1070528"/>
    <lineage>
        <taxon>unclassified sequences</taxon>
        <taxon>metagenomes</taxon>
        <taxon>organismal metagenomes</taxon>
    </lineage>
</organism>
<gene>
    <name evidence="2" type="ORF">MM415A02602_0007</name>
    <name evidence="1" type="ORF">MM415B00820_0036</name>
</gene>
<proteinExistence type="predicted"/>
<dbReference type="EMBL" id="MT141980">
    <property type="protein sequence ID" value="QJA72814.1"/>
    <property type="molecule type" value="Genomic_DNA"/>
</dbReference>